<evidence type="ECO:0000256" key="1">
    <source>
        <dbReference type="SAM" id="Phobius"/>
    </source>
</evidence>
<protein>
    <submittedName>
        <fullName evidence="2">Uncharacterized protein</fullName>
    </submittedName>
</protein>
<organism evidence="2 3">
    <name type="scientific">Aphis glycines</name>
    <name type="common">Soybean aphid</name>
    <dbReference type="NCBI Taxonomy" id="307491"/>
    <lineage>
        <taxon>Eukaryota</taxon>
        <taxon>Metazoa</taxon>
        <taxon>Ecdysozoa</taxon>
        <taxon>Arthropoda</taxon>
        <taxon>Hexapoda</taxon>
        <taxon>Insecta</taxon>
        <taxon>Pterygota</taxon>
        <taxon>Neoptera</taxon>
        <taxon>Paraneoptera</taxon>
        <taxon>Hemiptera</taxon>
        <taxon>Sternorrhyncha</taxon>
        <taxon>Aphidomorpha</taxon>
        <taxon>Aphidoidea</taxon>
        <taxon>Aphididae</taxon>
        <taxon>Aphidini</taxon>
        <taxon>Aphis</taxon>
        <taxon>Aphis</taxon>
    </lineage>
</organism>
<dbReference type="AlphaFoldDB" id="A0A6G0TMQ9"/>
<evidence type="ECO:0000313" key="2">
    <source>
        <dbReference type="EMBL" id="KAE9535631.1"/>
    </source>
</evidence>
<dbReference type="Proteomes" id="UP000475862">
    <property type="component" value="Unassembled WGS sequence"/>
</dbReference>
<accession>A0A6G0TMQ9</accession>
<feature type="transmembrane region" description="Helical" evidence="1">
    <location>
        <begin position="161"/>
        <end position="179"/>
    </location>
</feature>
<evidence type="ECO:0000313" key="3">
    <source>
        <dbReference type="Proteomes" id="UP000475862"/>
    </source>
</evidence>
<sequence length="180" mass="20218">MFHSILYGLSLTLIGLVGRSDGRLMDCVFGIGRLGILISRLTGLMSSIEYKTIKILLLNVLSSELKVLLLRLFSMTSKCPLFTEGKALSSKIDLTVRIPRLSIFTRPKLLEWPLELLTSYDVECKRRSRIFSRASICFVNFCLASTITVGFSKAFCKSLTRASTTFIATLVLFFDIIFLL</sequence>
<name>A0A6G0TMQ9_APHGL</name>
<keyword evidence="1" id="KW-1133">Transmembrane helix</keyword>
<comment type="caution">
    <text evidence="2">The sequence shown here is derived from an EMBL/GenBank/DDBJ whole genome shotgun (WGS) entry which is preliminary data.</text>
</comment>
<gene>
    <name evidence="2" type="ORF">AGLY_007532</name>
</gene>
<dbReference type="EMBL" id="VYZN01000025">
    <property type="protein sequence ID" value="KAE9535631.1"/>
    <property type="molecule type" value="Genomic_DNA"/>
</dbReference>
<feature type="transmembrane region" description="Helical" evidence="1">
    <location>
        <begin position="135"/>
        <end position="155"/>
    </location>
</feature>
<keyword evidence="1" id="KW-0472">Membrane</keyword>
<keyword evidence="1" id="KW-0812">Transmembrane</keyword>
<reference evidence="2 3" key="1">
    <citation type="submission" date="2019-08" db="EMBL/GenBank/DDBJ databases">
        <title>The genome of the soybean aphid Biotype 1, its phylome, world population structure and adaptation to the North American continent.</title>
        <authorList>
            <person name="Giordano R."/>
            <person name="Donthu R.K."/>
            <person name="Hernandez A.G."/>
            <person name="Wright C.L."/>
            <person name="Zimin A.V."/>
        </authorList>
    </citation>
    <scope>NUCLEOTIDE SEQUENCE [LARGE SCALE GENOMIC DNA]</scope>
    <source>
        <tissue evidence="2">Whole aphids</tissue>
    </source>
</reference>
<proteinExistence type="predicted"/>
<keyword evidence="3" id="KW-1185">Reference proteome</keyword>